<dbReference type="Proteomes" id="UP000077671">
    <property type="component" value="Unassembled WGS sequence"/>
</dbReference>
<reference evidence="4" key="2">
    <citation type="journal article" date="2019" name="IMA Fungus">
        <title>Genome sequencing and comparison of five Tilletia species to identify candidate genes for the detection of regulated species infecting wheat.</title>
        <authorList>
            <person name="Nguyen H.D.T."/>
            <person name="Sultana T."/>
            <person name="Kesanakurti P."/>
            <person name="Hambleton S."/>
        </authorList>
    </citation>
    <scope>NUCLEOTIDE SEQUENCE</scope>
    <source>
        <strain evidence="4">DAOMC 238032</strain>
    </source>
</reference>
<evidence type="ECO:0000256" key="1">
    <source>
        <dbReference type="ARBA" id="ARBA00023125"/>
    </source>
</evidence>
<dbReference type="InterPro" id="IPR010998">
    <property type="entry name" value="Integrase_recombinase_N"/>
</dbReference>
<dbReference type="EMBL" id="LWDD02002594">
    <property type="protein sequence ID" value="KAE8240569.1"/>
    <property type="molecule type" value="Genomic_DNA"/>
</dbReference>
<dbReference type="SUPFAM" id="SSF56349">
    <property type="entry name" value="DNA breaking-rejoining enzymes"/>
    <property type="match status" value="1"/>
</dbReference>
<keyword evidence="2" id="KW-0233">DNA recombination</keyword>
<gene>
    <name evidence="4" type="ORF">A4X03_0g8485</name>
</gene>
<evidence type="ECO:0000313" key="4">
    <source>
        <dbReference type="EMBL" id="KAE8240569.1"/>
    </source>
</evidence>
<dbReference type="Gene3D" id="1.10.443.10">
    <property type="entry name" value="Intergrase catalytic core"/>
    <property type="match status" value="1"/>
</dbReference>
<reference evidence="4" key="1">
    <citation type="submission" date="2016-04" db="EMBL/GenBank/DDBJ databases">
        <authorList>
            <person name="Nguyen H.D."/>
            <person name="Kesanakurti P."/>
            <person name="Cullis J."/>
            <person name="Levesque C.A."/>
            <person name="Hambleton S."/>
        </authorList>
    </citation>
    <scope>NUCLEOTIDE SEQUENCE</scope>
    <source>
        <strain evidence="4">DAOMC 238032</strain>
    </source>
</reference>
<organism evidence="4 5">
    <name type="scientific">Tilletia caries</name>
    <name type="common">wheat bunt fungus</name>
    <dbReference type="NCBI Taxonomy" id="13290"/>
    <lineage>
        <taxon>Eukaryota</taxon>
        <taxon>Fungi</taxon>
        <taxon>Dikarya</taxon>
        <taxon>Basidiomycota</taxon>
        <taxon>Ustilaginomycotina</taxon>
        <taxon>Exobasidiomycetes</taxon>
        <taxon>Tilletiales</taxon>
        <taxon>Tilletiaceae</taxon>
        <taxon>Tilletia</taxon>
    </lineage>
</organism>
<dbReference type="GO" id="GO:0003677">
    <property type="term" value="F:DNA binding"/>
    <property type="evidence" value="ECO:0007669"/>
    <property type="project" value="UniProtKB-KW"/>
</dbReference>
<dbReference type="PANTHER" id="PTHR34605">
    <property type="entry name" value="PHAGE_INTEGRASE DOMAIN-CONTAINING PROTEIN"/>
    <property type="match status" value="1"/>
</dbReference>
<dbReference type="GO" id="GO:0015074">
    <property type="term" value="P:DNA integration"/>
    <property type="evidence" value="ECO:0007669"/>
    <property type="project" value="InterPro"/>
</dbReference>
<proteinExistence type="predicted"/>
<dbReference type="PROSITE" id="PS51900">
    <property type="entry name" value="CB"/>
    <property type="match status" value="1"/>
</dbReference>
<sequence length="421" mass="46076">MRYGSIDYVLKENRRFNANKKLEFSAFGVRQDLDSSFPSAFPPPKGITAFPDSEEALRQDLFPNVATHERLLSWRPGLTAAAPLTLASGKLFPASVVHNQVRSALHASLEPSTRANYGSAIGVFLKFCFSADLLVQDIFPITQGLLLAFVSSAYGSKSDRTVRNHLSALKAWHEMWALPWTRYGLVDRALQGVAKCAPGKAALRPPIQVVDLSAVQLFLQPSTNPLHAAVWTCSLCAFWAVCRLGELTVPSPLLVNPARHVCRSHVGQSRSVGQDLAALQIDLPWTKTTGTDGMAKIISSRDDELDPLHALQWHLHLNSSTTADLDSTPLFSYKVSAGSGFRLVPLTKGKMLEVFSDALLRARRPTFSGHSFRIGGATHYWHQGATVDQIKLLGGWASDSFRVYLRDPIAGIAPLQQQLGG</sequence>
<evidence type="ECO:0000313" key="5">
    <source>
        <dbReference type="Proteomes" id="UP000077671"/>
    </source>
</evidence>
<accession>A0A8T8SII7</accession>
<evidence type="ECO:0000259" key="3">
    <source>
        <dbReference type="PROSITE" id="PS51900"/>
    </source>
</evidence>
<protein>
    <recommendedName>
        <fullName evidence="3">Core-binding (CB) domain-containing protein</fullName>
    </recommendedName>
</protein>
<dbReference type="GO" id="GO:0006310">
    <property type="term" value="P:DNA recombination"/>
    <property type="evidence" value="ECO:0007669"/>
    <property type="project" value="UniProtKB-KW"/>
</dbReference>
<dbReference type="SUPFAM" id="SSF47823">
    <property type="entry name" value="lambda integrase-like, N-terminal domain"/>
    <property type="match status" value="1"/>
</dbReference>
<evidence type="ECO:0000256" key="2">
    <source>
        <dbReference type="ARBA" id="ARBA00023172"/>
    </source>
</evidence>
<dbReference type="PANTHER" id="PTHR34605:SF3">
    <property type="entry name" value="P CELL-TYPE AGGLUTINATION PROTEIN MAP4-LIKE-RELATED"/>
    <property type="match status" value="1"/>
</dbReference>
<dbReference type="Gene3D" id="1.10.150.130">
    <property type="match status" value="1"/>
</dbReference>
<dbReference type="InterPro" id="IPR011010">
    <property type="entry name" value="DNA_brk_join_enz"/>
</dbReference>
<dbReference type="InterPro" id="IPR052925">
    <property type="entry name" value="Phage_Integrase-like_Recomb"/>
</dbReference>
<feature type="domain" description="Core-binding (CB)" evidence="3">
    <location>
        <begin position="96"/>
        <end position="177"/>
    </location>
</feature>
<comment type="caution">
    <text evidence="4">The sequence shown here is derived from an EMBL/GenBank/DDBJ whole genome shotgun (WGS) entry which is preliminary data.</text>
</comment>
<dbReference type="InterPro" id="IPR013762">
    <property type="entry name" value="Integrase-like_cat_sf"/>
</dbReference>
<dbReference type="InterPro" id="IPR044068">
    <property type="entry name" value="CB"/>
</dbReference>
<name>A0A8T8SII7_9BASI</name>
<dbReference type="AlphaFoldDB" id="A0A8T8SII7"/>
<keyword evidence="1" id="KW-0238">DNA-binding</keyword>